<reference evidence="2 3" key="1">
    <citation type="submission" date="2021-06" db="EMBL/GenBank/DDBJ databases">
        <authorList>
            <person name="Palmer J.M."/>
        </authorList>
    </citation>
    <scope>NUCLEOTIDE SEQUENCE [LARGE SCALE GENOMIC DNA]</scope>
    <source>
        <strain evidence="2 3">CL_MEX2019</strain>
        <tissue evidence="2">Muscle</tissue>
    </source>
</reference>
<dbReference type="EMBL" id="JAHUTJ010057752">
    <property type="protein sequence ID" value="MED6286524.1"/>
    <property type="molecule type" value="Genomic_DNA"/>
</dbReference>
<organism evidence="2 3">
    <name type="scientific">Characodon lateralis</name>
    <dbReference type="NCBI Taxonomy" id="208331"/>
    <lineage>
        <taxon>Eukaryota</taxon>
        <taxon>Metazoa</taxon>
        <taxon>Chordata</taxon>
        <taxon>Craniata</taxon>
        <taxon>Vertebrata</taxon>
        <taxon>Euteleostomi</taxon>
        <taxon>Actinopterygii</taxon>
        <taxon>Neopterygii</taxon>
        <taxon>Teleostei</taxon>
        <taxon>Neoteleostei</taxon>
        <taxon>Acanthomorphata</taxon>
        <taxon>Ovalentaria</taxon>
        <taxon>Atherinomorphae</taxon>
        <taxon>Cyprinodontiformes</taxon>
        <taxon>Goodeidae</taxon>
        <taxon>Characodon</taxon>
    </lineage>
</organism>
<keyword evidence="3" id="KW-1185">Reference proteome</keyword>
<dbReference type="Proteomes" id="UP001352852">
    <property type="component" value="Unassembled WGS sequence"/>
</dbReference>
<accession>A0ABU7EKU0</accession>
<gene>
    <name evidence="2" type="ORF">CHARACLAT_006953</name>
</gene>
<name>A0ABU7EKU0_9TELE</name>
<evidence type="ECO:0000313" key="3">
    <source>
        <dbReference type="Proteomes" id="UP001352852"/>
    </source>
</evidence>
<evidence type="ECO:0000313" key="2">
    <source>
        <dbReference type="EMBL" id="MED6286524.1"/>
    </source>
</evidence>
<comment type="caution">
    <text evidence="2">The sequence shown here is derived from an EMBL/GenBank/DDBJ whole genome shotgun (WGS) entry which is preliminary data.</text>
</comment>
<feature type="region of interest" description="Disordered" evidence="1">
    <location>
        <begin position="40"/>
        <end position="60"/>
    </location>
</feature>
<proteinExistence type="predicted"/>
<protein>
    <submittedName>
        <fullName evidence="2">Uncharacterized protein</fullName>
    </submittedName>
</protein>
<sequence length="72" mass="8145">MSALLKSSSAPTSELMIFIPVDLLDLLPLSPRARHLLEREDARVPGENPRIHGENMQTPWRNQDLLAARQQC</sequence>
<evidence type="ECO:0000256" key="1">
    <source>
        <dbReference type="SAM" id="MobiDB-lite"/>
    </source>
</evidence>
<feature type="compositionally biased region" description="Basic and acidic residues" evidence="1">
    <location>
        <begin position="40"/>
        <end position="53"/>
    </location>
</feature>